<feature type="compositionally biased region" description="Basic and acidic residues" evidence="1">
    <location>
        <begin position="185"/>
        <end position="194"/>
    </location>
</feature>
<evidence type="ECO:0000313" key="2">
    <source>
        <dbReference type="EMBL" id="WIA22328.1"/>
    </source>
</evidence>
<evidence type="ECO:0000313" key="3">
    <source>
        <dbReference type="Proteomes" id="UP001244341"/>
    </source>
</evidence>
<name>A0ABY8UNU7_TETOB</name>
<feature type="region of interest" description="Disordered" evidence="1">
    <location>
        <begin position="137"/>
        <end position="208"/>
    </location>
</feature>
<feature type="compositionally biased region" description="Low complexity" evidence="1">
    <location>
        <begin position="195"/>
        <end position="208"/>
    </location>
</feature>
<reference evidence="2 3" key="1">
    <citation type="submission" date="2023-05" db="EMBL/GenBank/DDBJ databases">
        <title>A 100% complete, gapless, phased diploid assembly of the Scenedesmus obliquus UTEX 3031 genome.</title>
        <authorList>
            <person name="Biondi T.C."/>
            <person name="Hanschen E.R."/>
            <person name="Kwon T."/>
            <person name="Eng W."/>
            <person name="Kruse C.P.S."/>
            <person name="Koehler S.I."/>
            <person name="Kunde Y."/>
            <person name="Gleasner C.D."/>
            <person name="You Mak K.T."/>
            <person name="Polle J."/>
            <person name="Hovde B.T."/>
            <person name="Starkenburg S.R."/>
        </authorList>
    </citation>
    <scope>NUCLEOTIDE SEQUENCE [LARGE SCALE GENOMIC DNA]</scope>
    <source>
        <strain evidence="2 3">DOE0152z</strain>
    </source>
</reference>
<protein>
    <submittedName>
        <fullName evidence="2">Uncharacterized protein</fullName>
    </submittedName>
</protein>
<gene>
    <name evidence="2" type="ORF">OEZ85_004642</name>
</gene>
<proteinExistence type="predicted"/>
<accession>A0ABY8UNU7</accession>
<feature type="compositionally biased region" description="Low complexity" evidence="1">
    <location>
        <begin position="137"/>
        <end position="158"/>
    </location>
</feature>
<evidence type="ECO:0000256" key="1">
    <source>
        <dbReference type="SAM" id="MobiDB-lite"/>
    </source>
</evidence>
<sequence>MPDNEPVTALQLSRVRLVAATSRVALHSAASVTVWIIPEWQRLQRLSSTASAIQLQVLGRAGGAFWQDSEAANDAWELIQALGEADADEAIRIIHQQQQQQQQQQAEEGLQQQQQPWFDVLDVGAAEPAVHPLQQHLMQLQQQQQQQQAAAAAKQVEAARSEGTAESEPGPEDASEPSNASGDGASDHDSEAGSHAESAGSGVSSSWGRLEPGAVAVAAAGPVLATVDTLGGPSVIYL</sequence>
<keyword evidence="3" id="KW-1185">Reference proteome</keyword>
<dbReference type="Proteomes" id="UP001244341">
    <property type="component" value="Chromosome 14b"/>
</dbReference>
<organism evidence="2 3">
    <name type="scientific">Tetradesmus obliquus</name>
    <name type="common">Green alga</name>
    <name type="synonym">Acutodesmus obliquus</name>
    <dbReference type="NCBI Taxonomy" id="3088"/>
    <lineage>
        <taxon>Eukaryota</taxon>
        <taxon>Viridiplantae</taxon>
        <taxon>Chlorophyta</taxon>
        <taxon>core chlorophytes</taxon>
        <taxon>Chlorophyceae</taxon>
        <taxon>CS clade</taxon>
        <taxon>Sphaeropleales</taxon>
        <taxon>Scenedesmaceae</taxon>
        <taxon>Tetradesmus</taxon>
    </lineage>
</organism>
<dbReference type="EMBL" id="CP126221">
    <property type="protein sequence ID" value="WIA22328.1"/>
    <property type="molecule type" value="Genomic_DNA"/>
</dbReference>